<comment type="caution">
    <text evidence="3">The sequence shown here is derived from an EMBL/GenBank/DDBJ whole genome shotgun (WGS) entry which is preliminary data.</text>
</comment>
<dbReference type="EMBL" id="VLTJ01000042">
    <property type="protein sequence ID" value="TSH89023.1"/>
    <property type="molecule type" value="Genomic_DNA"/>
</dbReference>
<feature type="region of interest" description="Disordered" evidence="1">
    <location>
        <begin position="1"/>
        <end position="21"/>
    </location>
</feature>
<dbReference type="OrthoDB" id="8635217at2"/>
<dbReference type="Gene3D" id="3.10.450.50">
    <property type="match status" value="1"/>
</dbReference>
<gene>
    <name evidence="3" type="ORF">FOZ76_25740</name>
</gene>
<evidence type="ECO:0000313" key="3">
    <source>
        <dbReference type="EMBL" id="TSH89023.1"/>
    </source>
</evidence>
<dbReference type="AlphaFoldDB" id="A0A556A829"/>
<keyword evidence="4" id="KW-1185">Reference proteome</keyword>
<dbReference type="InterPro" id="IPR032710">
    <property type="entry name" value="NTF2-like_dom_sf"/>
</dbReference>
<proteinExistence type="predicted"/>
<evidence type="ECO:0000259" key="2">
    <source>
        <dbReference type="Pfam" id="PF12680"/>
    </source>
</evidence>
<reference evidence="3 4" key="1">
    <citation type="submission" date="2019-07" db="EMBL/GenBank/DDBJ databases">
        <title>Qingshengfaniella alkalisoli gen. nov., sp. nov., isolated from saline soil.</title>
        <authorList>
            <person name="Xu L."/>
            <person name="Huang X.-X."/>
            <person name="Sun J.-Q."/>
        </authorList>
    </citation>
    <scope>NUCLEOTIDE SEQUENCE [LARGE SCALE GENOMIC DNA]</scope>
    <source>
        <strain evidence="3 4">DSM 27279</strain>
    </source>
</reference>
<organism evidence="3 4">
    <name type="scientific">Verticiella sediminum</name>
    <dbReference type="NCBI Taxonomy" id="1247510"/>
    <lineage>
        <taxon>Bacteria</taxon>
        <taxon>Pseudomonadati</taxon>
        <taxon>Pseudomonadota</taxon>
        <taxon>Betaproteobacteria</taxon>
        <taxon>Burkholderiales</taxon>
        <taxon>Alcaligenaceae</taxon>
        <taxon>Verticiella</taxon>
    </lineage>
</organism>
<name>A0A556A829_9BURK</name>
<dbReference type="InterPro" id="IPR037401">
    <property type="entry name" value="SnoaL-like"/>
</dbReference>
<sequence>MAPALENHPGGQGGRPVNTEANTARTDLEQAQARVRRYLAALEARDVEAAQRHLAPDVRITGPGGRTWASAQELVANSAGRYRRIGKHITQVDCLRGDESGVIVVYCSGTLHGEWLDGTSFAGVRFIDRFECHAHGITRQDVWNDAAEHRLRQAAPPSR</sequence>
<dbReference type="SUPFAM" id="SSF54427">
    <property type="entry name" value="NTF2-like"/>
    <property type="match status" value="1"/>
</dbReference>
<evidence type="ECO:0000313" key="4">
    <source>
        <dbReference type="Proteomes" id="UP000318405"/>
    </source>
</evidence>
<accession>A0A556A829</accession>
<dbReference type="Pfam" id="PF12680">
    <property type="entry name" value="SnoaL_2"/>
    <property type="match status" value="1"/>
</dbReference>
<protein>
    <submittedName>
        <fullName evidence="3">Nuclear transport factor 2 family protein</fullName>
    </submittedName>
</protein>
<feature type="domain" description="SnoaL-like" evidence="2">
    <location>
        <begin position="35"/>
        <end position="132"/>
    </location>
</feature>
<evidence type="ECO:0000256" key="1">
    <source>
        <dbReference type="SAM" id="MobiDB-lite"/>
    </source>
</evidence>
<dbReference type="Proteomes" id="UP000318405">
    <property type="component" value="Unassembled WGS sequence"/>
</dbReference>